<gene>
    <name evidence="5" type="primary">gsiB</name>
    <name evidence="5" type="ORF">PSU4_54560</name>
</gene>
<evidence type="ECO:0000259" key="4">
    <source>
        <dbReference type="Pfam" id="PF00496"/>
    </source>
</evidence>
<comment type="caution">
    <text evidence="5">The sequence shown here is derived from an EMBL/GenBank/DDBJ whole genome shotgun (WGS) entry which is preliminary data.</text>
</comment>
<dbReference type="InterPro" id="IPR000914">
    <property type="entry name" value="SBP_5_dom"/>
</dbReference>
<feature type="domain" description="Solute-binding protein family 5" evidence="4">
    <location>
        <begin position="101"/>
        <end position="458"/>
    </location>
</feature>
<dbReference type="GO" id="GO:0043190">
    <property type="term" value="C:ATP-binding cassette (ABC) transporter complex"/>
    <property type="evidence" value="ECO:0007669"/>
    <property type="project" value="InterPro"/>
</dbReference>
<evidence type="ECO:0000313" key="6">
    <source>
        <dbReference type="Proteomes" id="UP000321685"/>
    </source>
</evidence>
<evidence type="ECO:0000256" key="2">
    <source>
        <dbReference type="SAM" id="MobiDB-lite"/>
    </source>
</evidence>
<reference evidence="5 6" key="1">
    <citation type="submission" date="2019-07" db="EMBL/GenBank/DDBJ databases">
        <title>Whole genome shotgun sequence of Pseudonocardia sulfidoxydans NBRC 16205.</title>
        <authorList>
            <person name="Hosoyama A."/>
            <person name="Uohara A."/>
            <person name="Ohji S."/>
            <person name="Ichikawa N."/>
        </authorList>
    </citation>
    <scope>NUCLEOTIDE SEQUENCE [LARGE SCALE GENOMIC DNA]</scope>
    <source>
        <strain evidence="5 6">NBRC 16205</strain>
    </source>
</reference>
<dbReference type="PIRSF" id="PIRSF002741">
    <property type="entry name" value="MppA"/>
    <property type="match status" value="1"/>
</dbReference>
<organism evidence="5 6">
    <name type="scientific">Pseudonocardia sulfidoxydans NBRC 16205</name>
    <dbReference type="NCBI Taxonomy" id="1223511"/>
    <lineage>
        <taxon>Bacteria</taxon>
        <taxon>Bacillati</taxon>
        <taxon>Actinomycetota</taxon>
        <taxon>Actinomycetes</taxon>
        <taxon>Pseudonocardiales</taxon>
        <taxon>Pseudonocardiaceae</taxon>
        <taxon>Pseudonocardia</taxon>
    </lineage>
</organism>
<dbReference type="Gene3D" id="3.10.105.10">
    <property type="entry name" value="Dipeptide-binding Protein, Domain 3"/>
    <property type="match status" value="1"/>
</dbReference>
<proteinExistence type="predicted"/>
<dbReference type="OrthoDB" id="9796817at2"/>
<dbReference type="SUPFAM" id="SSF53850">
    <property type="entry name" value="Periplasmic binding protein-like II"/>
    <property type="match status" value="1"/>
</dbReference>
<evidence type="ECO:0000256" key="1">
    <source>
        <dbReference type="ARBA" id="ARBA00022729"/>
    </source>
</evidence>
<feature type="chain" id="PRO_5038918767" evidence="3">
    <location>
        <begin position="30"/>
        <end position="540"/>
    </location>
</feature>
<protein>
    <submittedName>
        <fullName evidence="5">Glutathione-binding protein GsiB</fullName>
    </submittedName>
</protein>
<evidence type="ECO:0000256" key="3">
    <source>
        <dbReference type="SAM" id="SignalP"/>
    </source>
</evidence>
<dbReference type="InterPro" id="IPR030678">
    <property type="entry name" value="Peptide/Ni-bd"/>
</dbReference>
<dbReference type="PROSITE" id="PS51257">
    <property type="entry name" value="PROKAR_LIPOPROTEIN"/>
    <property type="match status" value="1"/>
</dbReference>
<dbReference type="RefSeq" id="WP_147114634.1">
    <property type="nucleotide sequence ID" value="NZ_BJVJ01000094.1"/>
</dbReference>
<dbReference type="Gene3D" id="3.90.76.10">
    <property type="entry name" value="Dipeptide-binding Protein, Domain 1"/>
    <property type="match status" value="1"/>
</dbReference>
<name>A0A511DNW1_9PSEU</name>
<dbReference type="GO" id="GO:0042597">
    <property type="term" value="C:periplasmic space"/>
    <property type="evidence" value="ECO:0007669"/>
    <property type="project" value="UniProtKB-ARBA"/>
</dbReference>
<dbReference type="Proteomes" id="UP000321685">
    <property type="component" value="Unassembled WGS sequence"/>
</dbReference>
<dbReference type="InterPro" id="IPR039424">
    <property type="entry name" value="SBP_5"/>
</dbReference>
<dbReference type="PANTHER" id="PTHR30290:SF38">
    <property type="entry name" value="D,D-DIPEPTIDE-BINDING PERIPLASMIC PROTEIN DDPA-RELATED"/>
    <property type="match status" value="1"/>
</dbReference>
<feature type="region of interest" description="Disordered" evidence="2">
    <location>
        <begin position="30"/>
        <end position="58"/>
    </location>
</feature>
<accession>A0A511DNW1</accession>
<dbReference type="GO" id="GO:1904680">
    <property type="term" value="F:peptide transmembrane transporter activity"/>
    <property type="evidence" value="ECO:0007669"/>
    <property type="project" value="TreeGrafter"/>
</dbReference>
<keyword evidence="1 3" id="KW-0732">Signal</keyword>
<dbReference type="AlphaFoldDB" id="A0A511DNW1"/>
<dbReference type="EMBL" id="BJVJ01000094">
    <property type="protein sequence ID" value="GEL26502.1"/>
    <property type="molecule type" value="Genomic_DNA"/>
</dbReference>
<dbReference type="Gene3D" id="3.40.190.10">
    <property type="entry name" value="Periplasmic binding protein-like II"/>
    <property type="match status" value="1"/>
</dbReference>
<keyword evidence="6" id="KW-1185">Reference proteome</keyword>
<dbReference type="Pfam" id="PF00496">
    <property type="entry name" value="SBP_bac_5"/>
    <property type="match status" value="1"/>
</dbReference>
<dbReference type="GO" id="GO:0015833">
    <property type="term" value="P:peptide transport"/>
    <property type="evidence" value="ECO:0007669"/>
    <property type="project" value="TreeGrafter"/>
</dbReference>
<feature type="signal peptide" evidence="3">
    <location>
        <begin position="1"/>
        <end position="29"/>
    </location>
</feature>
<dbReference type="PANTHER" id="PTHR30290">
    <property type="entry name" value="PERIPLASMIC BINDING COMPONENT OF ABC TRANSPORTER"/>
    <property type="match status" value="1"/>
</dbReference>
<evidence type="ECO:0000313" key="5">
    <source>
        <dbReference type="EMBL" id="GEL26502.1"/>
    </source>
</evidence>
<sequence length="540" mass="58359">MPTTTTRTLLLRFVALLLGLALVSACGSATPPGTDGAGGVQATNPNGGDPATEGMPKTGGVLVMGTDREAVGFDPTIQNTNMAAFAVYDSLMKLTPDGGAEPYLAKSMDSPDGGTTWRLGLREGVMFSDGTPLDAAAVVTNVQRHIDKQSSPGHRFTTSIRSMRAVDPLTVEFGLDGPFGLFPVTFAGNFTGGSLGLIISPAALQKYGAQITTNPVGAGPFVLSSWVQDSQMTLTRNPNYWQQGLPRLDGLEFRPLPDTESRYASIENGDVDLIFGGYHTELVRGMANPNLRAYYGPGHGAEWIIFNHTTAPFDDHRMREALVRGIDLNALAAVQFRNQMERATGYFSDSSEYQTPEAAAAWPAYDVERAKALVQEYVAGGGNATVVYKTTNAPNRVEFAEFLQAQMATIGITLQPQFYDLAQYSSSVVQSRDFQIAGNVGGPVDAPYPSSSNALRTGGSQNYGAYSNPEVDAMLDRAARTTDDAERTRLYQRVQLVTNQDLAMAYYSRGYLSTITKPDVKGVVRYLTRDMFYATAWLDR</sequence>